<sequence>MSEPLFTGKYFAAYAEELSEKKSLLGFVHPSFRFPHKGEIVISKEGLILTNLEEIKFNELSKISLHYDSLYNRFWAGGIVGQYPRLAFLCRGEPLVLEFTKNGTRKRLYLLINWRFFTGFTDNRLVYEIMIQFLNPEVL</sequence>
<organism evidence="1 2">
    <name type="scientific">Caldanaerobacter subterraneus</name>
    <dbReference type="NCBI Taxonomy" id="911092"/>
    <lineage>
        <taxon>Bacteria</taxon>
        <taxon>Bacillati</taxon>
        <taxon>Bacillota</taxon>
        <taxon>Clostridia</taxon>
        <taxon>Thermoanaerobacterales</taxon>
        <taxon>Thermoanaerobacteraceae</taxon>
        <taxon>Caldanaerobacter</taxon>
    </lineage>
</organism>
<name>A0A101FBZ1_9THEO</name>
<evidence type="ECO:0000313" key="1">
    <source>
        <dbReference type="EMBL" id="TCO55247.1"/>
    </source>
</evidence>
<dbReference type="EMBL" id="SLWU01000045">
    <property type="protein sequence ID" value="TCO55247.1"/>
    <property type="molecule type" value="Genomic_DNA"/>
</dbReference>
<evidence type="ECO:0000313" key="2">
    <source>
        <dbReference type="Proteomes" id="UP000294886"/>
    </source>
</evidence>
<dbReference type="RefSeq" id="WP_043883948.1">
    <property type="nucleotide sequence ID" value="NZ_SLWU01000045.1"/>
</dbReference>
<comment type="caution">
    <text evidence="1">The sequence shown here is derived from an EMBL/GenBank/DDBJ whole genome shotgun (WGS) entry which is preliminary data.</text>
</comment>
<dbReference type="AlphaFoldDB" id="A0A101FBZ1"/>
<accession>A0A101FBZ1</accession>
<gene>
    <name evidence="1" type="ORF">EV203_1455</name>
</gene>
<reference evidence="1 2" key="1">
    <citation type="submission" date="2019-03" db="EMBL/GenBank/DDBJ databases">
        <title>Genomic Encyclopedia of Type Strains, Phase IV (KMG-IV): sequencing the most valuable type-strain genomes for metagenomic binning, comparative biology and taxonomic classification.</title>
        <authorList>
            <person name="Goeker M."/>
        </authorList>
    </citation>
    <scope>NUCLEOTIDE SEQUENCE [LARGE SCALE GENOMIC DNA]</scope>
    <source>
        <strain evidence="1 2">DSM 13054</strain>
    </source>
</reference>
<dbReference type="Proteomes" id="UP000294886">
    <property type="component" value="Unassembled WGS sequence"/>
</dbReference>
<protein>
    <submittedName>
        <fullName evidence="1">Uncharacterized protein</fullName>
    </submittedName>
</protein>
<proteinExistence type="predicted"/>